<comment type="caution">
    <text evidence="1">The sequence shown here is derived from an EMBL/GenBank/DDBJ whole genome shotgun (WGS) entry which is preliminary data.</text>
</comment>
<evidence type="ECO:0000313" key="1">
    <source>
        <dbReference type="EMBL" id="NRF23218.1"/>
    </source>
</evidence>
<keyword evidence="2" id="KW-1185">Reference proteome</keyword>
<name>A0AA44ERM9_9HYPH</name>
<keyword evidence="1" id="KW-0489">Methyltransferase</keyword>
<dbReference type="SUPFAM" id="SSF53335">
    <property type="entry name" value="S-adenosyl-L-methionine-dependent methyltransferases"/>
    <property type="match status" value="1"/>
</dbReference>
<sequence length="221" mass="25284">METKLSDNCLHSYFLNNGHKRLHKWMHYFDAYELHFRRFRGKKPTILEIGVFGGGSLAMWKEYFGDGATIIGLDINPECKAHEADGIKVYIGSQDDQQIIDLIAQENPVIDIVIDDGSHRMDHLLASFNLLYNRISPNGVYFVEDTHTCYWPEYQGGLGDPRSFIEFTKAKIDEINAVHTRGAVETTEFTRSTRSITIYDSICVFEKAPQGKRQSIMTEPL</sequence>
<accession>A0AA44ERM9</accession>
<dbReference type="AlphaFoldDB" id="A0AA44ERM9"/>
<dbReference type="EMBL" id="JABRWM010000006">
    <property type="protein sequence ID" value="NRF23218.1"/>
    <property type="molecule type" value="Genomic_DNA"/>
</dbReference>
<reference evidence="1" key="1">
    <citation type="submission" date="2019-07" db="EMBL/GenBank/DDBJ databases">
        <title>FDA dAtabase for Regulatory Grade micrObial Sequences (FDA-ARGOS): Supporting development and validation of Infectious Disease Dx tests.</title>
        <authorList>
            <person name="Bachman M."/>
            <person name="Young C."/>
            <person name="Tallon L."/>
            <person name="Sadzewicz L."/>
            <person name="Vavikolanu K."/>
            <person name="Mehta A."/>
            <person name="Aluvathingal J."/>
            <person name="Nadendla S."/>
            <person name="Nandy P."/>
            <person name="Geyer C."/>
            <person name="Yan Y."/>
            <person name="Sichtig H."/>
        </authorList>
    </citation>
    <scope>NUCLEOTIDE SEQUENCE</scope>
    <source>
        <strain evidence="1">FDAARGOS_618</strain>
    </source>
</reference>
<dbReference type="Proteomes" id="UP001155820">
    <property type="component" value="Unassembled WGS sequence"/>
</dbReference>
<dbReference type="Gene3D" id="3.40.50.150">
    <property type="entry name" value="Vaccinia Virus protein VP39"/>
    <property type="match status" value="1"/>
</dbReference>
<protein>
    <submittedName>
        <fullName evidence="1">Class I SAM-dependent methyltransferase</fullName>
    </submittedName>
</protein>
<dbReference type="GO" id="GO:0008168">
    <property type="term" value="F:methyltransferase activity"/>
    <property type="evidence" value="ECO:0007669"/>
    <property type="project" value="UniProtKB-KW"/>
</dbReference>
<evidence type="ECO:0000313" key="2">
    <source>
        <dbReference type="Proteomes" id="UP001155820"/>
    </source>
</evidence>
<dbReference type="InterPro" id="IPR029063">
    <property type="entry name" value="SAM-dependent_MTases_sf"/>
</dbReference>
<organism evidence="1 2">
    <name type="scientific">Agrobacterium pusense</name>
    <dbReference type="NCBI Taxonomy" id="648995"/>
    <lineage>
        <taxon>Bacteria</taxon>
        <taxon>Pseudomonadati</taxon>
        <taxon>Pseudomonadota</taxon>
        <taxon>Alphaproteobacteria</taxon>
        <taxon>Hyphomicrobiales</taxon>
        <taxon>Rhizobiaceae</taxon>
        <taxon>Rhizobium/Agrobacterium group</taxon>
        <taxon>Agrobacterium</taxon>
    </lineage>
</organism>
<proteinExistence type="predicted"/>
<gene>
    <name evidence="1" type="ORF">FOB26_29630</name>
</gene>
<dbReference type="GO" id="GO:0032259">
    <property type="term" value="P:methylation"/>
    <property type="evidence" value="ECO:0007669"/>
    <property type="project" value="UniProtKB-KW"/>
</dbReference>
<keyword evidence="1" id="KW-0808">Transferase</keyword>